<dbReference type="PANTHER" id="PTHR43328">
    <property type="entry name" value="ACETYLTRANSFERASE-RELATED"/>
    <property type="match status" value="1"/>
</dbReference>
<dbReference type="Gene3D" id="3.40.630.30">
    <property type="match status" value="1"/>
</dbReference>
<dbReference type="RefSeq" id="WP_208131060.1">
    <property type="nucleotide sequence ID" value="NZ_BAABGQ010000008.1"/>
</dbReference>
<dbReference type="NCBIfam" id="TIGR03590">
    <property type="entry name" value="PseG"/>
    <property type="match status" value="1"/>
</dbReference>
<comment type="caution">
    <text evidence="2">The sequence shown here is derived from an EMBL/GenBank/DDBJ whole genome shotgun (WGS) entry which is preliminary data.</text>
</comment>
<dbReference type="InterPro" id="IPR000182">
    <property type="entry name" value="GNAT_dom"/>
</dbReference>
<sequence>MSDNYLSAGPLYFRVDGSSTIGLGHLVRCQALAQALQPIFKAVFIVREAEDAIKQQLGSAGIALWAIPAAIATGTAEADWLANQLTPTDVLILDGYHFTSDYQQTVAATGAALVCLDDLITPPLWADLVLNQAGGVLPAAYAQVPLAQLCLGPVYALLRPEFWASATSPSERRECRLFLNMGGADPTNQTALLLPLVRQHFPSYTLVVVTGAAYPHQAALQAVAQPLGGSILLYHDLSAGALAALLRTCEVFVCPPSGVAYECCATGGAVLLHPTAENQQMLFQFLVQQQLALPLAEGLTLPENALPSVAAQQLIRQRQLFDGLAAQRLQTIFYQLAEGQRYSLRRATKQDSQLYFTWANDPAVRRNAVHSAPIAWETHIAWFSRRLQDPDSYLYLLLSPTDEPIGQVRIEFDGPASVGTIDYSLAPAFRGQGLGQLLLRRALQRLRHERSGLAHHAVQGLVKSSNRASARVFEQLRFVQQGSVTLQGEEYEAYQLNFPPSC</sequence>
<organism evidence="2 3">
    <name type="scientific">Hymenobacter ginsengisoli</name>
    <dbReference type="NCBI Taxonomy" id="1051626"/>
    <lineage>
        <taxon>Bacteria</taxon>
        <taxon>Pseudomonadati</taxon>
        <taxon>Bacteroidota</taxon>
        <taxon>Cytophagia</taxon>
        <taxon>Cytophagales</taxon>
        <taxon>Hymenobacteraceae</taxon>
        <taxon>Hymenobacter</taxon>
    </lineage>
</organism>
<keyword evidence="3" id="KW-1185">Reference proteome</keyword>
<feature type="domain" description="N-acetyltransferase" evidence="1">
    <location>
        <begin position="342"/>
        <end position="499"/>
    </location>
</feature>
<dbReference type="InterPro" id="IPR016181">
    <property type="entry name" value="Acyl_CoA_acyltransferase"/>
</dbReference>
<reference evidence="3" key="1">
    <citation type="journal article" date="2019" name="Int. J. Syst. Evol. Microbiol.">
        <title>The Global Catalogue of Microorganisms (GCM) 10K type strain sequencing project: providing services to taxonomists for standard genome sequencing and annotation.</title>
        <authorList>
            <consortium name="The Broad Institute Genomics Platform"/>
            <consortium name="The Broad Institute Genome Sequencing Center for Infectious Disease"/>
            <person name="Wu L."/>
            <person name="Ma J."/>
        </authorList>
    </citation>
    <scope>NUCLEOTIDE SEQUENCE [LARGE SCALE GENOMIC DNA]</scope>
    <source>
        <strain evidence="3">JCM 17841</strain>
    </source>
</reference>
<evidence type="ECO:0000259" key="1">
    <source>
        <dbReference type="PROSITE" id="PS51186"/>
    </source>
</evidence>
<dbReference type="PANTHER" id="PTHR43328:SF1">
    <property type="entry name" value="N-ACETYLTRANSFERASE DOMAIN-CONTAINING PROTEIN"/>
    <property type="match status" value="1"/>
</dbReference>
<dbReference type="SUPFAM" id="SSF55729">
    <property type="entry name" value="Acyl-CoA N-acyltransferases (Nat)"/>
    <property type="match status" value="1"/>
</dbReference>
<dbReference type="Proteomes" id="UP001501243">
    <property type="component" value="Unassembled WGS sequence"/>
</dbReference>
<dbReference type="Gene3D" id="3.40.50.11190">
    <property type="match status" value="1"/>
</dbReference>
<dbReference type="GO" id="GO:0016787">
    <property type="term" value="F:hydrolase activity"/>
    <property type="evidence" value="ECO:0007669"/>
    <property type="project" value="UniProtKB-KW"/>
</dbReference>
<gene>
    <name evidence="2" type="primary">pseG</name>
    <name evidence="2" type="ORF">GCM10023172_32560</name>
</gene>
<dbReference type="Pfam" id="PF13302">
    <property type="entry name" value="Acetyltransf_3"/>
    <property type="match status" value="1"/>
</dbReference>
<evidence type="ECO:0000313" key="3">
    <source>
        <dbReference type="Proteomes" id="UP001501243"/>
    </source>
</evidence>
<dbReference type="InterPro" id="IPR020023">
    <property type="entry name" value="PseG"/>
</dbReference>
<proteinExistence type="predicted"/>
<dbReference type="PROSITE" id="PS51186">
    <property type="entry name" value="GNAT"/>
    <property type="match status" value="1"/>
</dbReference>
<evidence type="ECO:0000313" key="2">
    <source>
        <dbReference type="EMBL" id="GAA4505153.1"/>
    </source>
</evidence>
<keyword evidence="2" id="KW-0378">Hydrolase</keyword>
<name>A0ABP8QN79_9BACT</name>
<protein>
    <submittedName>
        <fullName evidence="2">UDP-2,4-diacetamido-2,4, 6-trideoxy-beta-L-altropyranose hydrolase</fullName>
    </submittedName>
</protein>
<dbReference type="SUPFAM" id="SSF53756">
    <property type="entry name" value="UDP-Glycosyltransferase/glycogen phosphorylase"/>
    <property type="match status" value="1"/>
</dbReference>
<dbReference type="EMBL" id="BAABGQ010000008">
    <property type="protein sequence ID" value="GAA4505153.1"/>
    <property type="molecule type" value="Genomic_DNA"/>
</dbReference>
<accession>A0ABP8QN79</accession>
<dbReference type="Gene3D" id="3.40.50.2000">
    <property type="entry name" value="Glycogen Phosphorylase B"/>
    <property type="match status" value="1"/>
</dbReference>